<evidence type="ECO:0000313" key="1">
    <source>
        <dbReference type="EMBL" id="GAA5160109.1"/>
    </source>
</evidence>
<dbReference type="RefSeq" id="WP_345531489.1">
    <property type="nucleotide sequence ID" value="NZ_BAABLD010000002.1"/>
</dbReference>
<proteinExistence type="predicted"/>
<dbReference type="Gene3D" id="3.40.50.1820">
    <property type="entry name" value="alpha/beta hydrolase"/>
    <property type="match status" value="1"/>
</dbReference>
<comment type="caution">
    <text evidence="1">The sequence shown here is derived from an EMBL/GenBank/DDBJ whole genome shotgun (WGS) entry which is preliminary data.</text>
</comment>
<keyword evidence="2" id="KW-1185">Reference proteome</keyword>
<reference evidence="2" key="1">
    <citation type="journal article" date="2019" name="Int. J. Syst. Evol. Microbiol.">
        <title>The Global Catalogue of Microorganisms (GCM) 10K type strain sequencing project: providing services to taxonomists for standard genome sequencing and annotation.</title>
        <authorList>
            <consortium name="The Broad Institute Genomics Platform"/>
            <consortium name="The Broad Institute Genome Sequencing Center for Infectious Disease"/>
            <person name="Wu L."/>
            <person name="Ma J."/>
        </authorList>
    </citation>
    <scope>NUCLEOTIDE SEQUENCE [LARGE SCALE GENOMIC DNA]</scope>
    <source>
        <strain evidence="2">JCM 18715</strain>
    </source>
</reference>
<dbReference type="Proteomes" id="UP001500547">
    <property type="component" value="Unassembled WGS sequence"/>
</dbReference>
<name>A0ABP9QDG8_9RHOO</name>
<gene>
    <name evidence="1" type="ORF">GCM10025770_07400</name>
</gene>
<dbReference type="InterPro" id="IPR029058">
    <property type="entry name" value="AB_hydrolase_fold"/>
</dbReference>
<protein>
    <recommendedName>
        <fullName evidence="3">Alpha/beta hydrolase</fullName>
    </recommendedName>
</protein>
<dbReference type="EMBL" id="BAABLD010000002">
    <property type="protein sequence ID" value="GAA5160109.1"/>
    <property type="molecule type" value="Genomic_DNA"/>
</dbReference>
<dbReference type="SUPFAM" id="SSF53474">
    <property type="entry name" value="alpha/beta-Hydrolases"/>
    <property type="match status" value="1"/>
</dbReference>
<sequence>MGSEAKMQPELPTMDTCSMKNSMRKALFALTVVAGLSVCATAAERIEFTEQGDFSKFAVRVGVQATRAQCARVANAVWADAGDYGAECLRFWAAGFDGQPVKRALIFFHGDVDDPSDNYLQSSMEKLQAVADRVAKGQGIPYIFFGRPGTHGSSGDHMQRRRLQESMLITVAMDVLKQRFGISEWVVAGQSGGGHVTASLLTERSDIVCAVPTSSPSSPSVRYKLRGRTTDMTGYSDSYEPVDFLDRTRMHPALRVFVLGDPEDRNVVWPSQTVLAERLKAAGVPVSLLTGEGTGPDRHQLANSAVIIASRCTRGESTEEIEARAARGLKG</sequence>
<evidence type="ECO:0000313" key="2">
    <source>
        <dbReference type="Proteomes" id="UP001500547"/>
    </source>
</evidence>
<evidence type="ECO:0008006" key="3">
    <source>
        <dbReference type="Google" id="ProtNLM"/>
    </source>
</evidence>
<organism evidence="1 2">
    <name type="scientific">Viridibacterium curvum</name>
    <dbReference type="NCBI Taxonomy" id="1101404"/>
    <lineage>
        <taxon>Bacteria</taxon>
        <taxon>Pseudomonadati</taxon>
        <taxon>Pseudomonadota</taxon>
        <taxon>Betaproteobacteria</taxon>
        <taxon>Rhodocyclales</taxon>
        <taxon>Rhodocyclaceae</taxon>
        <taxon>Viridibacterium</taxon>
    </lineage>
</organism>
<accession>A0ABP9QDG8</accession>